<feature type="domain" description="Methyltransferase type 11" evidence="4">
    <location>
        <begin position="43"/>
        <end position="130"/>
    </location>
</feature>
<dbReference type="Pfam" id="PF08241">
    <property type="entry name" value="Methyltransf_11"/>
    <property type="match status" value="1"/>
</dbReference>
<protein>
    <submittedName>
        <fullName evidence="5">SAM-dependent methyltransferase</fullName>
    </submittedName>
</protein>
<evidence type="ECO:0000256" key="2">
    <source>
        <dbReference type="ARBA" id="ARBA00022603"/>
    </source>
</evidence>
<dbReference type="EMBL" id="CP009621">
    <property type="protein sequence ID" value="AKD04713.1"/>
    <property type="molecule type" value="Genomic_DNA"/>
</dbReference>
<comment type="similarity">
    <text evidence="1">Belongs to the methyltransferase superfamily.</text>
</comment>
<dbReference type="AlphaFoldDB" id="A0A0E3ZG67"/>
<dbReference type="Proteomes" id="UP000033109">
    <property type="component" value="Chromosome"/>
</dbReference>
<evidence type="ECO:0000256" key="3">
    <source>
        <dbReference type="ARBA" id="ARBA00022679"/>
    </source>
</evidence>
<dbReference type="GO" id="GO:0008757">
    <property type="term" value="F:S-adenosylmethionine-dependent methyltransferase activity"/>
    <property type="evidence" value="ECO:0007669"/>
    <property type="project" value="InterPro"/>
</dbReference>
<gene>
    <name evidence="5" type="ORF">PKOR_18435</name>
</gene>
<dbReference type="GO" id="GO:0032259">
    <property type="term" value="P:methylation"/>
    <property type="evidence" value="ECO:0007669"/>
    <property type="project" value="UniProtKB-KW"/>
</dbReference>
<evidence type="ECO:0000313" key="5">
    <source>
        <dbReference type="EMBL" id="AKD04713.1"/>
    </source>
</evidence>
<sequence>MAKQPKDNFSEQASAYAAFRPHYPQQLYDFLYSLPMQRDTAWDCGTGNGQVASELAKAFKLVYATDISEAQLQHAPQRQNIRYLTCPAESSPLQSHSIDLLTVAQAVHWFDFKRFTNEAERVLKPGGWIALWGYGLVQAADQQLNPLIKYFYTHTVGPYWDQERKHIDNKYEPVPFPFAEIKTPDFSIPVNWTRADLLGYLSSWSSVQHFNRHNLFSPLPEFENKLQVYWPSEEKKEFNFPVFLRVGQAK</sequence>
<dbReference type="OrthoDB" id="9797252at2"/>
<dbReference type="RefSeq" id="WP_046312609.1">
    <property type="nucleotide sequence ID" value="NZ_CBCSCY010000008.1"/>
</dbReference>
<dbReference type="Gene3D" id="3.40.50.150">
    <property type="entry name" value="Vaccinia Virus protein VP39"/>
    <property type="match status" value="1"/>
</dbReference>
<dbReference type="InterPro" id="IPR051052">
    <property type="entry name" value="Diverse_substrate_MTase"/>
</dbReference>
<dbReference type="KEGG" id="pko:PKOR_18435"/>
<dbReference type="HOGENOM" id="CLU_049344_5_1_10"/>
<evidence type="ECO:0000313" key="6">
    <source>
        <dbReference type="Proteomes" id="UP000033109"/>
    </source>
</evidence>
<dbReference type="InterPro" id="IPR013216">
    <property type="entry name" value="Methyltransf_11"/>
</dbReference>
<dbReference type="SUPFAM" id="SSF53335">
    <property type="entry name" value="S-adenosyl-L-methionine-dependent methyltransferases"/>
    <property type="match status" value="1"/>
</dbReference>
<keyword evidence="3 5" id="KW-0808">Transferase</keyword>
<dbReference type="InterPro" id="IPR029063">
    <property type="entry name" value="SAM-dependent_MTases_sf"/>
</dbReference>
<reference evidence="5 6" key="1">
    <citation type="journal article" date="2015" name="Sci. Rep.">
        <title>Unraveling adaptation of Pontibacter korlensis to radiation and infertility in desert through complete genome and comparative transcriptomic analysis.</title>
        <authorList>
            <person name="Dai J."/>
            <person name="Dai W."/>
            <person name="Qiu C."/>
            <person name="Yang Z."/>
            <person name="Zhang Y."/>
            <person name="Zhou M."/>
            <person name="Zhang L."/>
            <person name="Fang C."/>
            <person name="Gao Q."/>
            <person name="Yang Q."/>
            <person name="Li X."/>
            <person name="Wang Z."/>
            <person name="Wang Z."/>
            <person name="Jia Z."/>
            <person name="Chen X."/>
        </authorList>
    </citation>
    <scope>NUCLEOTIDE SEQUENCE [LARGE SCALE GENOMIC DNA]</scope>
    <source>
        <strain evidence="5 6">X14-1T</strain>
    </source>
</reference>
<evidence type="ECO:0000256" key="1">
    <source>
        <dbReference type="ARBA" id="ARBA00008361"/>
    </source>
</evidence>
<dbReference type="CDD" id="cd02440">
    <property type="entry name" value="AdoMet_MTases"/>
    <property type="match status" value="1"/>
</dbReference>
<evidence type="ECO:0000259" key="4">
    <source>
        <dbReference type="Pfam" id="PF08241"/>
    </source>
</evidence>
<dbReference type="PANTHER" id="PTHR44942:SF4">
    <property type="entry name" value="METHYLTRANSFERASE TYPE 11 DOMAIN-CONTAINING PROTEIN"/>
    <property type="match status" value="1"/>
</dbReference>
<dbReference type="PANTHER" id="PTHR44942">
    <property type="entry name" value="METHYLTRANSF_11 DOMAIN-CONTAINING PROTEIN"/>
    <property type="match status" value="1"/>
</dbReference>
<keyword evidence="6" id="KW-1185">Reference proteome</keyword>
<keyword evidence="2 5" id="KW-0489">Methyltransferase</keyword>
<dbReference type="STRING" id="400092.PKOR_18435"/>
<dbReference type="PATRIC" id="fig|400092.3.peg.4037"/>
<accession>A0A0E3ZG67</accession>
<organism evidence="5 6">
    <name type="scientific">Pontibacter korlensis</name>
    <dbReference type="NCBI Taxonomy" id="400092"/>
    <lineage>
        <taxon>Bacteria</taxon>
        <taxon>Pseudomonadati</taxon>
        <taxon>Bacteroidota</taxon>
        <taxon>Cytophagia</taxon>
        <taxon>Cytophagales</taxon>
        <taxon>Hymenobacteraceae</taxon>
        <taxon>Pontibacter</taxon>
    </lineage>
</organism>
<name>A0A0E3ZG67_9BACT</name>
<proteinExistence type="inferred from homology"/>